<evidence type="ECO:0000256" key="1">
    <source>
        <dbReference type="PROSITE-ProRule" id="PRU00182"/>
    </source>
</evidence>
<dbReference type="Proteomes" id="UP000051223">
    <property type="component" value="Unassembled WGS sequence"/>
</dbReference>
<organism evidence="3 4">
    <name type="scientific">Lactobacillus hamsteri DSM 5661 = JCM 6256</name>
    <dbReference type="NCBI Taxonomy" id="1423754"/>
    <lineage>
        <taxon>Bacteria</taxon>
        <taxon>Bacillati</taxon>
        <taxon>Bacillota</taxon>
        <taxon>Bacilli</taxon>
        <taxon>Lactobacillales</taxon>
        <taxon>Lactobacillaceae</taxon>
        <taxon>Lactobacillus</taxon>
    </lineage>
</organism>
<dbReference type="eggNOG" id="COG2302">
    <property type="taxonomic scope" value="Bacteria"/>
</dbReference>
<dbReference type="Gene3D" id="3.30.1370.160">
    <property type="match status" value="1"/>
</dbReference>
<dbReference type="STRING" id="1423754.FC39_GL000323"/>
<dbReference type="PANTHER" id="PTHR13633">
    <property type="entry name" value="MITOCHONDRIAL TRANSCRIPTION RESCUE FACTOR 1"/>
    <property type="match status" value="1"/>
</dbReference>
<dbReference type="OrthoDB" id="9812787at2"/>
<sequence length="267" mass="30884">MEKRQASSFYPHFSQEERPTIDKLVGLFNNLVFKHQNILTDFLDPGERDILKTIVGNDAFIQEFGGYKNAEKKRVYLSEEWVNLTPKDYQVTAFNIEYPTKFTQLNHSSILGALANSGIEMDTFGDIITDGEGEWQFFGKSELTSFFTEQIDRIGKTQVKVRPILFKNILEPQDDSEERTEIVASLRIDAVLARVSKQSRGQVQKSIEAKEVKLNWHDVQNSNIMVEANDVLSLRHFGRLQIEDIVSTRKGKYRVVLRIWQTKKKHK</sequence>
<accession>A0A0R1Y4W0</accession>
<evidence type="ECO:0000313" key="4">
    <source>
        <dbReference type="Proteomes" id="UP000051223"/>
    </source>
</evidence>
<protein>
    <submittedName>
        <fullName evidence="3">Cell-division protein</fullName>
    </submittedName>
</protein>
<dbReference type="InterPro" id="IPR012677">
    <property type="entry name" value="Nucleotide-bd_a/b_plait_sf"/>
</dbReference>
<dbReference type="InterPro" id="IPR040591">
    <property type="entry name" value="RqcP2_RBD"/>
</dbReference>
<dbReference type="InterPro" id="IPR036986">
    <property type="entry name" value="S4_RNA-bd_sf"/>
</dbReference>
<comment type="caution">
    <text evidence="3">The sequence shown here is derived from an EMBL/GenBank/DDBJ whole genome shotgun (WGS) entry which is preliminary data.</text>
</comment>
<evidence type="ECO:0000259" key="2">
    <source>
        <dbReference type="SMART" id="SM00363"/>
    </source>
</evidence>
<dbReference type="AlphaFoldDB" id="A0A0R1Y4W0"/>
<gene>
    <name evidence="3" type="ORF">FC39_GL000323</name>
</gene>
<feature type="domain" description="RNA-binding S4" evidence="2">
    <location>
        <begin position="186"/>
        <end position="243"/>
    </location>
</feature>
<dbReference type="RefSeq" id="WP_025079963.1">
    <property type="nucleotide sequence ID" value="NZ_AZGI01000090.1"/>
</dbReference>
<reference evidence="3 4" key="1">
    <citation type="journal article" date="2015" name="Genome Announc.">
        <title>Expanding the biotechnology potential of lactobacilli through comparative genomics of 213 strains and associated genera.</title>
        <authorList>
            <person name="Sun Z."/>
            <person name="Harris H.M."/>
            <person name="McCann A."/>
            <person name="Guo C."/>
            <person name="Argimon S."/>
            <person name="Zhang W."/>
            <person name="Yang X."/>
            <person name="Jeffery I.B."/>
            <person name="Cooney J.C."/>
            <person name="Kagawa T.F."/>
            <person name="Liu W."/>
            <person name="Song Y."/>
            <person name="Salvetti E."/>
            <person name="Wrobel A."/>
            <person name="Rasinkangas P."/>
            <person name="Parkhill J."/>
            <person name="Rea M.C."/>
            <person name="O'Sullivan O."/>
            <person name="Ritari J."/>
            <person name="Douillard F.P."/>
            <person name="Paul Ross R."/>
            <person name="Yang R."/>
            <person name="Briner A.E."/>
            <person name="Felis G.E."/>
            <person name="de Vos W.M."/>
            <person name="Barrangou R."/>
            <person name="Klaenhammer T.R."/>
            <person name="Caufield P.W."/>
            <person name="Cui Y."/>
            <person name="Zhang H."/>
            <person name="O'Toole P.W."/>
        </authorList>
    </citation>
    <scope>NUCLEOTIDE SEQUENCE [LARGE SCALE GENOMIC DNA]</scope>
    <source>
        <strain evidence="3 4">DSM 5661</strain>
    </source>
</reference>
<dbReference type="PROSITE" id="PS50889">
    <property type="entry name" value="S4"/>
    <property type="match status" value="1"/>
</dbReference>
<dbReference type="SMART" id="SM00363">
    <property type="entry name" value="S4"/>
    <property type="match status" value="1"/>
</dbReference>
<dbReference type="Pfam" id="PF17774">
    <property type="entry name" value="YlmH_RBD"/>
    <property type="match status" value="1"/>
</dbReference>
<dbReference type="EMBL" id="AZGI01000090">
    <property type="protein sequence ID" value="KRM37215.1"/>
    <property type="molecule type" value="Genomic_DNA"/>
</dbReference>
<dbReference type="PANTHER" id="PTHR13633:SF3">
    <property type="entry name" value="MITOCHONDRIAL TRANSCRIPTION RESCUE FACTOR 1"/>
    <property type="match status" value="1"/>
</dbReference>
<proteinExistence type="predicted"/>
<dbReference type="Gene3D" id="3.30.70.330">
    <property type="match status" value="1"/>
</dbReference>
<dbReference type="GO" id="GO:0003723">
    <property type="term" value="F:RNA binding"/>
    <property type="evidence" value="ECO:0007669"/>
    <property type="project" value="UniProtKB-KW"/>
</dbReference>
<keyword evidence="1" id="KW-0694">RNA-binding</keyword>
<keyword evidence="4" id="KW-1185">Reference proteome</keyword>
<dbReference type="Pfam" id="PF01479">
    <property type="entry name" value="S4"/>
    <property type="match status" value="1"/>
</dbReference>
<dbReference type="Gene3D" id="3.10.290.10">
    <property type="entry name" value="RNA-binding S4 domain"/>
    <property type="match status" value="1"/>
</dbReference>
<evidence type="ECO:0000313" key="3">
    <source>
        <dbReference type="EMBL" id="KRM37215.1"/>
    </source>
</evidence>
<dbReference type="SUPFAM" id="SSF55174">
    <property type="entry name" value="Alpha-L RNA-binding motif"/>
    <property type="match status" value="1"/>
</dbReference>
<dbReference type="InterPro" id="IPR002942">
    <property type="entry name" value="S4_RNA-bd"/>
</dbReference>
<dbReference type="PATRIC" id="fig|1423754.3.peg.337"/>
<name>A0A0R1Y4W0_9LACO</name>